<dbReference type="EMBL" id="KZ155785">
    <property type="protein sequence ID" value="OUS45787.1"/>
    <property type="molecule type" value="Genomic_DNA"/>
</dbReference>
<feature type="compositionally biased region" description="Low complexity" evidence="1">
    <location>
        <begin position="121"/>
        <end position="136"/>
    </location>
</feature>
<evidence type="ECO:0000313" key="2">
    <source>
        <dbReference type="EMBL" id="OUS45787.1"/>
    </source>
</evidence>
<gene>
    <name evidence="2" type="ORF">BE221DRAFT_76009</name>
</gene>
<evidence type="ECO:0000256" key="1">
    <source>
        <dbReference type="SAM" id="MobiDB-lite"/>
    </source>
</evidence>
<feature type="compositionally biased region" description="Polar residues" evidence="1">
    <location>
        <begin position="137"/>
        <end position="147"/>
    </location>
</feature>
<dbReference type="Proteomes" id="UP000195557">
    <property type="component" value="Unassembled WGS sequence"/>
</dbReference>
<name>A0A1Y5IAX0_OSTTA</name>
<feature type="region of interest" description="Disordered" evidence="1">
    <location>
        <begin position="121"/>
        <end position="147"/>
    </location>
</feature>
<accession>A0A1Y5IAX0</accession>
<organism evidence="2">
    <name type="scientific">Ostreococcus tauri</name>
    <name type="common">Marine green alga</name>
    <dbReference type="NCBI Taxonomy" id="70448"/>
    <lineage>
        <taxon>Eukaryota</taxon>
        <taxon>Viridiplantae</taxon>
        <taxon>Chlorophyta</taxon>
        <taxon>Mamiellophyceae</taxon>
        <taxon>Mamiellales</taxon>
        <taxon>Bathycoccaceae</taxon>
        <taxon>Ostreococcus</taxon>
    </lineage>
</organism>
<reference evidence="2" key="1">
    <citation type="submission" date="2017-04" db="EMBL/GenBank/DDBJ databases">
        <title>Population genomics of picophytoplankton unveils novel chromosome hypervariability.</title>
        <authorList>
            <consortium name="DOE Joint Genome Institute"/>
            <person name="Blanc-Mathieu R."/>
            <person name="Krasovec M."/>
            <person name="Hebrard M."/>
            <person name="Yau S."/>
            <person name="Desgranges E."/>
            <person name="Martin J."/>
            <person name="Schackwitz W."/>
            <person name="Kuo A."/>
            <person name="Salin G."/>
            <person name="Donnadieu C."/>
            <person name="Desdevises Y."/>
            <person name="Sanchez-Ferandin S."/>
            <person name="Moreau H."/>
            <person name="Rivals E."/>
            <person name="Grigoriev I.V."/>
            <person name="Grimsley N."/>
            <person name="Eyre-Walker A."/>
            <person name="Piganeau G."/>
        </authorList>
    </citation>
    <scope>NUCLEOTIDE SEQUENCE [LARGE SCALE GENOMIC DNA]</scope>
    <source>
        <strain evidence="2">RCC 1115</strain>
    </source>
</reference>
<feature type="region of interest" description="Disordered" evidence="1">
    <location>
        <begin position="218"/>
        <end position="240"/>
    </location>
</feature>
<dbReference type="AlphaFoldDB" id="A0A1Y5IAX0"/>
<protein>
    <submittedName>
        <fullName evidence="2">Uncharacterized protein</fullName>
    </submittedName>
</protein>
<proteinExistence type="predicted"/>
<sequence>MNVSFTESNRIDSSKHAPTARCSVCSTPRKCMISSAVTTHSIHWSSLIASRHFSRESHFVSGDANSSRRVAGSSKTVSRTFCGDPSTLRSVSRSSSCPRPCSLRTKPTVSAASNSSCAMPAAESSIPGSAGPASASDNSRLKSSNNDRIPISLSSVVGIDSCTKQSRIGSHTPSRSRAPVWRKRSTTSLTFATCKSMASTPVGRPFIIFHRCTSSSVASMSETAPRCDDNQPSESPKPRR</sequence>